<keyword evidence="3" id="KW-1185">Reference proteome</keyword>
<name>A0A8H4W5F6_9HELO</name>
<evidence type="ECO:0000313" key="3">
    <source>
        <dbReference type="Proteomes" id="UP000566819"/>
    </source>
</evidence>
<gene>
    <name evidence="2" type="ORF">G7Y89_g3597</name>
</gene>
<dbReference type="OrthoDB" id="8954335at2759"/>
<keyword evidence="1" id="KW-1133">Transmembrane helix</keyword>
<proteinExistence type="predicted"/>
<feature type="transmembrane region" description="Helical" evidence="1">
    <location>
        <begin position="245"/>
        <end position="265"/>
    </location>
</feature>
<sequence>MVQLSNPQDLCPGFNDTRRSDTEILKEITEELSAIKILGFKLRGIIWLHRITDNRMTGSDIRNLDIFKKLVGEGAFSNVVLATTMWGKVTDMSEAVARDRELREEFWSDMSAKGSTTTRFDGSEASAQGIVSQLLGRKAVVLKVQEELVHQNFSLNQTLAGAFLEPRVETEEADFRRRLEELEYLLKFERDNNARLKAKRSQKRNSEALKQRMADKEILNSKPGKEIESKLEAWKQRGHTKALQSIQALAAVCSITFGIVGFVLGGHF</sequence>
<dbReference type="Gene3D" id="3.40.50.300">
    <property type="entry name" value="P-loop containing nucleotide triphosphate hydrolases"/>
    <property type="match status" value="1"/>
</dbReference>
<organism evidence="2 3">
    <name type="scientific">Cudoniella acicularis</name>
    <dbReference type="NCBI Taxonomy" id="354080"/>
    <lineage>
        <taxon>Eukaryota</taxon>
        <taxon>Fungi</taxon>
        <taxon>Dikarya</taxon>
        <taxon>Ascomycota</taxon>
        <taxon>Pezizomycotina</taxon>
        <taxon>Leotiomycetes</taxon>
        <taxon>Helotiales</taxon>
        <taxon>Tricladiaceae</taxon>
        <taxon>Cudoniella</taxon>
    </lineage>
</organism>
<evidence type="ECO:0008006" key="4">
    <source>
        <dbReference type="Google" id="ProtNLM"/>
    </source>
</evidence>
<evidence type="ECO:0000256" key="1">
    <source>
        <dbReference type="SAM" id="Phobius"/>
    </source>
</evidence>
<keyword evidence="1" id="KW-0472">Membrane</keyword>
<evidence type="ECO:0000313" key="2">
    <source>
        <dbReference type="EMBL" id="KAF4634497.1"/>
    </source>
</evidence>
<protein>
    <recommendedName>
        <fullName evidence="4">AIG1-type G domain-containing protein</fullName>
    </recommendedName>
</protein>
<comment type="caution">
    <text evidence="2">The sequence shown here is derived from an EMBL/GenBank/DDBJ whole genome shotgun (WGS) entry which is preliminary data.</text>
</comment>
<dbReference type="Proteomes" id="UP000566819">
    <property type="component" value="Unassembled WGS sequence"/>
</dbReference>
<keyword evidence="1" id="KW-0812">Transmembrane</keyword>
<dbReference type="EMBL" id="JAAMPI010000180">
    <property type="protein sequence ID" value="KAF4634497.1"/>
    <property type="molecule type" value="Genomic_DNA"/>
</dbReference>
<reference evidence="2 3" key="1">
    <citation type="submission" date="2020-03" db="EMBL/GenBank/DDBJ databases">
        <title>Draft Genome Sequence of Cudoniella acicularis.</title>
        <authorList>
            <person name="Buettner E."/>
            <person name="Kellner H."/>
        </authorList>
    </citation>
    <scope>NUCLEOTIDE SEQUENCE [LARGE SCALE GENOMIC DNA]</scope>
    <source>
        <strain evidence="2 3">DSM 108380</strain>
    </source>
</reference>
<accession>A0A8H4W5F6</accession>
<dbReference type="InterPro" id="IPR027417">
    <property type="entry name" value="P-loop_NTPase"/>
</dbReference>
<dbReference type="AlphaFoldDB" id="A0A8H4W5F6"/>